<feature type="domain" description="Nucleotidyl transferase" evidence="1">
    <location>
        <begin position="3"/>
        <end position="224"/>
    </location>
</feature>
<dbReference type="GO" id="GO:0016779">
    <property type="term" value="F:nucleotidyltransferase activity"/>
    <property type="evidence" value="ECO:0007669"/>
    <property type="project" value="UniProtKB-KW"/>
</dbReference>
<evidence type="ECO:0000259" key="1">
    <source>
        <dbReference type="Pfam" id="PF00483"/>
    </source>
</evidence>
<evidence type="ECO:0000313" key="3">
    <source>
        <dbReference type="Proteomes" id="UP000001660"/>
    </source>
</evidence>
<dbReference type="KEGG" id="nde:NIDE3423"/>
<dbReference type="OrthoDB" id="9788272at2"/>
<evidence type="ECO:0000313" key="2">
    <source>
        <dbReference type="EMBL" id="CBK43109.1"/>
    </source>
</evidence>
<dbReference type="PANTHER" id="PTHR22572">
    <property type="entry name" value="SUGAR-1-PHOSPHATE GUANYL TRANSFERASE"/>
    <property type="match status" value="1"/>
</dbReference>
<dbReference type="InterPro" id="IPR005835">
    <property type="entry name" value="NTP_transferase_dom"/>
</dbReference>
<keyword evidence="2" id="KW-0808">Transferase</keyword>
<dbReference type="EC" id="2.7.7.-" evidence="2"/>
<dbReference type="InterPro" id="IPR050486">
    <property type="entry name" value="Mannose-1P_guanyltransferase"/>
</dbReference>
<sequence>MEAIILAGGLGRRLRPSVSTVPKPLAPIRSRPFLEYLFDYLLTEGIRSITVAVGYGADAIVNHFKSQYRGLTIQYSTETEPLGTGGALKQALRMVTSDRVFVINGDTFSQVDYRRMASEFDGGSTSMAMAVTYLNDISRYGKVNIQSGVVCSFESGERGGGGHINTGVYLIPRNLLEHSELPEKFSFESGFLAQKVRKLRPQAFFADGYFIDIGIPADYERAQIELPEWE</sequence>
<dbReference type="Proteomes" id="UP000001660">
    <property type="component" value="Chromosome"/>
</dbReference>
<proteinExistence type="predicted"/>
<dbReference type="eggNOG" id="COG1208">
    <property type="taxonomic scope" value="Bacteria"/>
</dbReference>
<dbReference type="SUPFAM" id="SSF53448">
    <property type="entry name" value="Nucleotide-diphospho-sugar transferases"/>
    <property type="match status" value="1"/>
</dbReference>
<dbReference type="STRING" id="330214.NIDE3423"/>
<dbReference type="EMBL" id="FP929003">
    <property type="protein sequence ID" value="CBK43109.1"/>
    <property type="molecule type" value="Genomic_DNA"/>
</dbReference>
<dbReference type="InterPro" id="IPR029044">
    <property type="entry name" value="Nucleotide-diphossugar_trans"/>
</dbReference>
<gene>
    <name evidence="2" type="ORF">NIDE3423</name>
</gene>
<dbReference type="AlphaFoldDB" id="D8PIM2"/>
<keyword evidence="2" id="KW-0548">Nucleotidyltransferase</keyword>
<dbReference type="CDD" id="cd06915">
    <property type="entry name" value="NTP_transferase_WcbM_like"/>
    <property type="match status" value="1"/>
</dbReference>
<protein>
    <submittedName>
        <fullName evidence="2">Putative D-glycero-D-manno-heptose 1-phosphate guanosyltransferase</fullName>
        <ecNumber evidence="2">2.7.7.-</ecNumber>
    </submittedName>
</protein>
<dbReference type="Pfam" id="PF00483">
    <property type="entry name" value="NTP_transferase"/>
    <property type="match status" value="1"/>
</dbReference>
<accession>D8PIM2</accession>
<reference evidence="2 3" key="1">
    <citation type="journal article" date="2010" name="Proc. Natl. Acad. Sci. U.S.A.">
        <title>A Nitrospira metagenome illuminates the physiology and evolution of globally important nitrite-oxidizing bacteria.</title>
        <authorList>
            <person name="Lucker S."/>
            <person name="Wagner M."/>
            <person name="Maixner F."/>
            <person name="Pelletier E."/>
            <person name="Koch H."/>
            <person name="Vacherie B."/>
            <person name="Rattei T."/>
            <person name="Sinninghe Damste J."/>
            <person name="Spieck E."/>
            <person name="Le Paslier D."/>
            <person name="Daims H."/>
        </authorList>
    </citation>
    <scope>NUCLEOTIDE SEQUENCE [LARGE SCALE GENOMIC DNA]</scope>
</reference>
<dbReference type="Gene3D" id="3.90.550.10">
    <property type="entry name" value="Spore Coat Polysaccharide Biosynthesis Protein SpsA, Chain A"/>
    <property type="match status" value="1"/>
</dbReference>
<keyword evidence="3" id="KW-1185">Reference proteome</keyword>
<name>D8PIM2_9BACT</name>
<organism evidence="2 3">
    <name type="scientific">Nitrospira defluvii</name>
    <dbReference type="NCBI Taxonomy" id="330214"/>
    <lineage>
        <taxon>Bacteria</taxon>
        <taxon>Pseudomonadati</taxon>
        <taxon>Nitrospirota</taxon>
        <taxon>Nitrospiria</taxon>
        <taxon>Nitrospirales</taxon>
        <taxon>Nitrospiraceae</taxon>
        <taxon>Nitrospira</taxon>
    </lineage>
</organism>
<dbReference type="HOGENOM" id="CLU_029499_2_0_0"/>